<reference evidence="1" key="4">
    <citation type="submission" date="2025-09" db="UniProtKB">
        <authorList>
            <consortium name="Ensembl"/>
        </authorList>
    </citation>
    <scope>IDENTIFICATION</scope>
</reference>
<organism evidence="1 2">
    <name type="scientific">Esox lucius</name>
    <name type="common">Northern pike</name>
    <dbReference type="NCBI Taxonomy" id="8010"/>
    <lineage>
        <taxon>Eukaryota</taxon>
        <taxon>Metazoa</taxon>
        <taxon>Chordata</taxon>
        <taxon>Craniata</taxon>
        <taxon>Vertebrata</taxon>
        <taxon>Euteleostomi</taxon>
        <taxon>Actinopterygii</taxon>
        <taxon>Neopterygii</taxon>
        <taxon>Teleostei</taxon>
        <taxon>Protacanthopterygii</taxon>
        <taxon>Esociformes</taxon>
        <taxon>Esocidae</taxon>
        <taxon>Esox</taxon>
    </lineage>
</organism>
<reference evidence="1" key="3">
    <citation type="submission" date="2025-08" db="UniProtKB">
        <authorList>
            <consortium name="Ensembl"/>
        </authorList>
    </citation>
    <scope>IDENTIFICATION</scope>
</reference>
<dbReference type="Ensembl" id="ENSELUT00000013130.3">
    <property type="protein sequence ID" value="ENSELUP00000028532.3"/>
    <property type="gene ID" value="ENSELUG00000005146.3"/>
</dbReference>
<evidence type="ECO:0000313" key="1">
    <source>
        <dbReference type="Ensembl" id="ENSELUP00000028532.3"/>
    </source>
</evidence>
<dbReference type="GeneTree" id="ENSGT00940000169818"/>
<reference evidence="2" key="1">
    <citation type="journal article" date="2014" name="PLoS ONE">
        <title>The genome and linkage map of the northern pike (Esox lucius): conserved synteny revealed between the salmonid sister group and the Neoteleostei.</title>
        <authorList>
            <person name="Rondeau E.B."/>
            <person name="Minkley D.R."/>
            <person name="Leong J.S."/>
            <person name="Messmer A.M."/>
            <person name="Jantzen J.R."/>
            <person name="von Schalburg K.R."/>
            <person name="Lemon C."/>
            <person name="Bird N.H."/>
            <person name="Koop B.F."/>
        </authorList>
    </citation>
    <scope>NUCLEOTIDE SEQUENCE</scope>
</reference>
<dbReference type="InParanoid" id="A0A3P8ZJL9"/>
<name>A0A3P8ZJL9_ESOLU</name>
<keyword evidence="2" id="KW-1185">Reference proteome</keyword>
<evidence type="ECO:0000313" key="2">
    <source>
        <dbReference type="Proteomes" id="UP000265140"/>
    </source>
</evidence>
<dbReference type="AlphaFoldDB" id="A0A3P8ZJL9"/>
<dbReference type="STRING" id="8010.ENSELUP00000028532"/>
<proteinExistence type="predicted"/>
<dbReference type="Proteomes" id="UP000265140">
    <property type="component" value="Chromosome 12"/>
</dbReference>
<dbReference type="Bgee" id="ENSELUG00000005146">
    <property type="expression patterns" value="Expressed in testis and 3 other cell types or tissues"/>
</dbReference>
<dbReference type="OMA" id="LTHYMEQ"/>
<protein>
    <submittedName>
        <fullName evidence="1">Uncharacterized protein</fullName>
    </submittedName>
</protein>
<accession>A0A3P8ZJL9</accession>
<reference evidence="1" key="2">
    <citation type="submission" date="2020-02" db="EMBL/GenBank/DDBJ databases">
        <title>Esox lucius (northern pike) genome, fEsoLuc1, primary haplotype.</title>
        <authorList>
            <person name="Myers G."/>
            <person name="Karagic N."/>
            <person name="Meyer A."/>
            <person name="Pippel M."/>
            <person name="Reichard M."/>
            <person name="Winkler S."/>
            <person name="Tracey A."/>
            <person name="Sims Y."/>
            <person name="Howe K."/>
            <person name="Rhie A."/>
            <person name="Formenti G."/>
            <person name="Durbin R."/>
            <person name="Fedrigo O."/>
            <person name="Jarvis E.D."/>
        </authorList>
    </citation>
    <scope>NUCLEOTIDE SEQUENCE [LARGE SCALE GENOMIC DNA]</scope>
</reference>
<sequence>MEDLVRTTQQNQESTEKARAQLARFTEQSNDTLLHYNNTLAQLQSQLDQARAEGLIWVRHEKRLRIGTR</sequence>